<keyword evidence="3" id="KW-1185">Reference proteome</keyword>
<feature type="compositionally biased region" description="Polar residues" evidence="1">
    <location>
        <begin position="1"/>
        <end position="13"/>
    </location>
</feature>
<reference evidence="3" key="1">
    <citation type="submission" date="2017-11" db="EMBL/GenBank/DDBJ databases">
        <authorList>
            <person name="Lima N.C."/>
            <person name="Parody-Merino A.M."/>
            <person name="Battley P.F."/>
            <person name="Fidler A.E."/>
            <person name="Prosdocimi F."/>
        </authorList>
    </citation>
    <scope>NUCLEOTIDE SEQUENCE [LARGE SCALE GENOMIC DNA]</scope>
</reference>
<feature type="region of interest" description="Disordered" evidence="1">
    <location>
        <begin position="1"/>
        <end position="67"/>
    </location>
</feature>
<evidence type="ECO:0000256" key="1">
    <source>
        <dbReference type="SAM" id="MobiDB-lite"/>
    </source>
</evidence>
<name>A0A2I0UHF2_LIMLA</name>
<evidence type="ECO:0000313" key="3">
    <source>
        <dbReference type="Proteomes" id="UP000233556"/>
    </source>
</evidence>
<evidence type="ECO:0000313" key="2">
    <source>
        <dbReference type="EMBL" id="PKU45471.1"/>
    </source>
</evidence>
<reference evidence="3" key="2">
    <citation type="submission" date="2017-12" db="EMBL/GenBank/DDBJ databases">
        <title>Genome sequence of the Bar-tailed Godwit (Limosa lapponica baueri).</title>
        <authorList>
            <person name="Lima N.C.B."/>
            <person name="Parody-Merino A.M."/>
            <person name="Battley P.F."/>
            <person name="Fidler A.E."/>
            <person name="Prosdocimi F."/>
        </authorList>
    </citation>
    <scope>NUCLEOTIDE SEQUENCE [LARGE SCALE GENOMIC DNA]</scope>
</reference>
<organism evidence="2 3">
    <name type="scientific">Limosa lapponica baueri</name>
    <dbReference type="NCBI Taxonomy" id="1758121"/>
    <lineage>
        <taxon>Eukaryota</taxon>
        <taxon>Metazoa</taxon>
        <taxon>Chordata</taxon>
        <taxon>Craniata</taxon>
        <taxon>Vertebrata</taxon>
        <taxon>Euteleostomi</taxon>
        <taxon>Archelosauria</taxon>
        <taxon>Archosauria</taxon>
        <taxon>Dinosauria</taxon>
        <taxon>Saurischia</taxon>
        <taxon>Theropoda</taxon>
        <taxon>Coelurosauria</taxon>
        <taxon>Aves</taxon>
        <taxon>Neognathae</taxon>
        <taxon>Neoaves</taxon>
        <taxon>Charadriiformes</taxon>
        <taxon>Scolopacidae</taxon>
        <taxon>Limosa</taxon>
    </lineage>
</organism>
<sequence length="67" mass="7318">MLISYFSCQQQDQKQPEVAGATLDDRGREDQLVPGYSTGKSKPAHGGDKGNKRHLSQSGLGRACVWQ</sequence>
<dbReference type="Proteomes" id="UP000233556">
    <property type="component" value="Unassembled WGS sequence"/>
</dbReference>
<accession>A0A2I0UHF2</accession>
<gene>
    <name evidence="2" type="ORF">llap_4229</name>
</gene>
<protein>
    <submittedName>
        <fullName evidence="2">Uncharacterized protein</fullName>
    </submittedName>
</protein>
<dbReference type="EMBL" id="KZ505758">
    <property type="protein sequence ID" value="PKU45471.1"/>
    <property type="molecule type" value="Genomic_DNA"/>
</dbReference>
<dbReference type="AlphaFoldDB" id="A0A2I0UHF2"/>
<proteinExistence type="predicted"/>